<keyword evidence="8" id="KW-1160">Virus entry into host cell</keyword>
<dbReference type="GO" id="GO:0015074">
    <property type="term" value="P:DNA integration"/>
    <property type="evidence" value="ECO:0007669"/>
    <property type="project" value="UniProtKB-KW"/>
</dbReference>
<organism evidence="13 14">
    <name type="scientific">Vibrio phage PVP-XSN</name>
    <dbReference type="NCBI Taxonomy" id="3056214"/>
    <lineage>
        <taxon>Viruses</taxon>
        <taxon>Duplodnaviria</taxon>
        <taxon>Heunggongvirae</taxon>
        <taxon>Uroviricota</taxon>
        <taxon>Caudoviricetes</taxon>
    </lineage>
</organism>
<evidence type="ECO:0000256" key="4">
    <source>
        <dbReference type="ARBA" id="ARBA00022908"/>
    </source>
</evidence>
<dbReference type="GO" id="GO:0006310">
    <property type="term" value="P:DNA recombination"/>
    <property type="evidence" value="ECO:0007669"/>
    <property type="project" value="UniProtKB-KW"/>
</dbReference>
<dbReference type="InterPro" id="IPR010998">
    <property type="entry name" value="Integrase_recombinase_N"/>
</dbReference>
<gene>
    <name evidence="13" type="ORF">PVP_XSN000037</name>
</gene>
<dbReference type="InterPro" id="IPR050808">
    <property type="entry name" value="Phage_Integrase"/>
</dbReference>
<evidence type="ECO:0000256" key="3">
    <source>
        <dbReference type="ARBA" id="ARBA00022679"/>
    </source>
</evidence>
<evidence type="ECO:0000259" key="11">
    <source>
        <dbReference type="PROSITE" id="PS51898"/>
    </source>
</evidence>
<evidence type="ECO:0000256" key="7">
    <source>
        <dbReference type="ARBA" id="ARBA00023195"/>
    </source>
</evidence>
<evidence type="ECO:0000256" key="9">
    <source>
        <dbReference type="ARBA" id="ARBA00049605"/>
    </source>
</evidence>
<dbReference type="InterPro" id="IPR002104">
    <property type="entry name" value="Integrase_catalytic"/>
</dbReference>
<sequence length="357" mass="41948">MLHVAKDIPSKKYKGVYYRELQGGDRSYFLILRIEGKQKRIKIGKKSEGITEAFCYQQKVHIINSDKFGDEQAAILQKTKKKDPTLLEIAQDYVKHGSARDNTKKLILYVANMVPFKDQRKVTERDVTQWITEYRKQVKPGTVDNKINLLRIVFKYGIDQKLYRFDNPMTNIQKNKVDDKRLRWLTKDEVEVLLDEVRDQPNLYLFTKLALVTGARMSSLVRIHEKDIKGQKIKLYNVKTGRNYIGFLDKETQELLMDRKGYVLSWTKPDDMPDVQQYQWRMLRVLNRLFNQGVTDSSDRVVVHALRHTAASLLVQNGTPLHIVQKVLDHQSIRSTERYAKLHQDNVKIELERLWSN</sequence>
<evidence type="ECO:0000256" key="5">
    <source>
        <dbReference type="ARBA" id="ARBA00023125"/>
    </source>
</evidence>
<comment type="function">
    <text evidence="9">Integrase is necessary for integration of the phage into the host genome by site-specific recombination. In conjunction with excisionase, integrase is also necessary for excision of the prophage from the host genome.</text>
</comment>
<dbReference type="Gene3D" id="1.10.443.10">
    <property type="entry name" value="Intergrase catalytic core"/>
    <property type="match status" value="1"/>
</dbReference>
<evidence type="ECO:0000256" key="10">
    <source>
        <dbReference type="PROSITE-ProRule" id="PRU01248"/>
    </source>
</evidence>
<dbReference type="Gene3D" id="1.10.150.130">
    <property type="match status" value="1"/>
</dbReference>
<dbReference type="GO" id="GO:0016740">
    <property type="term" value="F:transferase activity"/>
    <property type="evidence" value="ECO:0007669"/>
    <property type="project" value="UniProtKB-KW"/>
</dbReference>
<dbReference type="Pfam" id="PF00589">
    <property type="entry name" value="Phage_integrase"/>
    <property type="match status" value="1"/>
</dbReference>
<keyword evidence="5 10" id="KW-0238">DNA-binding</keyword>
<dbReference type="InterPro" id="IPR013762">
    <property type="entry name" value="Integrase-like_cat_sf"/>
</dbReference>
<evidence type="ECO:0000313" key="14">
    <source>
        <dbReference type="Proteomes" id="UP001431754"/>
    </source>
</evidence>
<feature type="domain" description="Tyr recombinase" evidence="11">
    <location>
        <begin position="180"/>
        <end position="356"/>
    </location>
</feature>
<name>A0AAX3Y6H7_9CAUD</name>
<proteinExistence type="inferred from homology"/>
<dbReference type="InterPro" id="IPR044068">
    <property type="entry name" value="CB"/>
</dbReference>
<accession>A0AAX3Y6H7</accession>
<reference evidence="13" key="1">
    <citation type="submission" date="2023-04" db="EMBL/GenBank/DDBJ databases">
        <title>Virulent bacteriophage PVP-XSN from an Vibrio parahaemolyticus isolate: Characterization and complete genome sequence.</title>
        <authorList>
            <person name="Qi T."/>
            <person name="Lyu S."/>
            <person name="Liu L."/>
            <person name="Guo Q."/>
            <person name="Shen W."/>
            <person name="Han M."/>
            <person name="Xiong F."/>
            <person name="Lou B."/>
            <person name="Xu H."/>
        </authorList>
    </citation>
    <scope>NUCLEOTIDE SEQUENCE</scope>
</reference>
<evidence type="ECO:0000313" key="13">
    <source>
        <dbReference type="EMBL" id="WJZ69950.1"/>
    </source>
</evidence>
<comment type="similarity">
    <text evidence="1">Belongs to the 'phage' integrase family.</text>
</comment>
<dbReference type="PANTHER" id="PTHR30629">
    <property type="entry name" value="PROPHAGE INTEGRASE"/>
    <property type="match status" value="1"/>
</dbReference>
<keyword evidence="3" id="KW-0808">Transferase</keyword>
<dbReference type="GO" id="GO:0003677">
    <property type="term" value="F:DNA binding"/>
    <property type="evidence" value="ECO:0007669"/>
    <property type="project" value="UniProtKB-UniRule"/>
</dbReference>
<dbReference type="GO" id="GO:0044826">
    <property type="term" value="P:viral genome integration into host DNA"/>
    <property type="evidence" value="ECO:0007669"/>
    <property type="project" value="UniProtKB-KW"/>
</dbReference>
<keyword evidence="6" id="KW-0233">DNA recombination</keyword>
<dbReference type="EMBL" id="OQ851295">
    <property type="protein sequence ID" value="WJZ69950.1"/>
    <property type="molecule type" value="Genomic_DNA"/>
</dbReference>
<evidence type="ECO:0000256" key="6">
    <source>
        <dbReference type="ARBA" id="ARBA00023172"/>
    </source>
</evidence>
<dbReference type="CDD" id="cd00796">
    <property type="entry name" value="INT_Rci_Hp1_C"/>
    <property type="match status" value="1"/>
</dbReference>
<dbReference type="PROSITE" id="PS51898">
    <property type="entry name" value="TYR_RECOMBINASE"/>
    <property type="match status" value="1"/>
</dbReference>
<dbReference type="PROSITE" id="PS51900">
    <property type="entry name" value="CB"/>
    <property type="match status" value="1"/>
</dbReference>
<dbReference type="Proteomes" id="UP001431754">
    <property type="component" value="Segment"/>
</dbReference>
<evidence type="ECO:0000256" key="2">
    <source>
        <dbReference type="ARBA" id="ARBA00016082"/>
    </source>
</evidence>
<dbReference type="GO" id="GO:0046718">
    <property type="term" value="P:symbiont entry into host cell"/>
    <property type="evidence" value="ECO:0007669"/>
    <property type="project" value="UniProtKB-KW"/>
</dbReference>
<protein>
    <recommendedName>
        <fullName evidence="2">Integrase</fullName>
    </recommendedName>
</protein>
<evidence type="ECO:0000256" key="1">
    <source>
        <dbReference type="ARBA" id="ARBA00008857"/>
    </source>
</evidence>
<dbReference type="SUPFAM" id="SSF56349">
    <property type="entry name" value="DNA breaking-rejoining enzymes"/>
    <property type="match status" value="1"/>
</dbReference>
<keyword evidence="4" id="KW-0229">DNA integration</keyword>
<feature type="domain" description="Core-binding (CB)" evidence="12">
    <location>
        <begin position="84"/>
        <end position="158"/>
    </location>
</feature>
<keyword evidence="7" id="KW-1179">Viral genome integration</keyword>
<dbReference type="PANTHER" id="PTHR30629:SF2">
    <property type="entry name" value="PROPHAGE INTEGRASE INTS-RELATED"/>
    <property type="match status" value="1"/>
</dbReference>
<dbReference type="GO" id="GO:0075713">
    <property type="term" value="P:establishment of integrated proviral latency"/>
    <property type="evidence" value="ECO:0007669"/>
    <property type="project" value="UniProtKB-KW"/>
</dbReference>
<evidence type="ECO:0000259" key="12">
    <source>
        <dbReference type="PROSITE" id="PS51900"/>
    </source>
</evidence>
<evidence type="ECO:0000256" key="8">
    <source>
        <dbReference type="ARBA" id="ARBA00023296"/>
    </source>
</evidence>
<dbReference type="InterPro" id="IPR011010">
    <property type="entry name" value="DNA_brk_join_enz"/>
</dbReference>